<accession>A0A2M7X215</accession>
<feature type="domain" description="Response regulatory" evidence="2">
    <location>
        <begin position="3"/>
        <end position="120"/>
    </location>
</feature>
<reference evidence="4" key="1">
    <citation type="submission" date="2017-09" db="EMBL/GenBank/DDBJ databases">
        <title>Depth-based differentiation of microbial function through sediment-hosted aquifers and enrichment of novel symbionts in the deep terrestrial subsurface.</title>
        <authorList>
            <person name="Probst A.J."/>
            <person name="Ladd B."/>
            <person name="Jarett J.K."/>
            <person name="Geller-Mcgrath D.E."/>
            <person name="Sieber C.M.K."/>
            <person name="Emerson J.B."/>
            <person name="Anantharaman K."/>
            <person name="Thomas B.C."/>
            <person name="Malmstrom R."/>
            <person name="Stieglmeier M."/>
            <person name="Klingl A."/>
            <person name="Woyke T."/>
            <person name="Ryan C.M."/>
            <person name="Banfield J.F."/>
        </authorList>
    </citation>
    <scope>NUCLEOTIDE SEQUENCE [LARGE SCALE GENOMIC DNA]</scope>
</reference>
<keyword evidence="1" id="KW-0597">Phosphoprotein</keyword>
<comment type="caution">
    <text evidence="3">The sequence shown here is derived from an EMBL/GenBank/DDBJ whole genome shotgun (WGS) entry which is preliminary data.</text>
</comment>
<dbReference type="InterPro" id="IPR001789">
    <property type="entry name" value="Sig_transdc_resp-reg_receiver"/>
</dbReference>
<protein>
    <recommendedName>
        <fullName evidence="2">Response regulatory domain-containing protein</fullName>
    </recommendedName>
</protein>
<dbReference type="PANTHER" id="PTHR44520">
    <property type="entry name" value="RESPONSE REGULATOR RCP1-RELATED"/>
    <property type="match status" value="1"/>
</dbReference>
<dbReference type="InterPro" id="IPR011006">
    <property type="entry name" value="CheY-like_superfamily"/>
</dbReference>
<name>A0A2M7X215_UNCKA</name>
<evidence type="ECO:0000313" key="3">
    <source>
        <dbReference type="EMBL" id="PJA40149.1"/>
    </source>
</evidence>
<evidence type="ECO:0000256" key="1">
    <source>
        <dbReference type="PROSITE-ProRule" id="PRU00169"/>
    </source>
</evidence>
<dbReference type="SMART" id="SM00448">
    <property type="entry name" value="REC"/>
    <property type="match status" value="1"/>
</dbReference>
<dbReference type="InterPro" id="IPR052893">
    <property type="entry name" value="TCS_response_regulator"/>
</dbReference>
<dbReference type="Proteomes" id="UP000231195">
    <property type="component" value="Unassembled WGS sequence"/>
</dbReference>
<dbReference type="EMBL" id="PFWZ01000106">
    <property type="protein sequence ID" value="PJA40149.1"/>
    <property type="molecule type" value="Genomic_DNA"/>
</dbReference>
<dbReference type="GO" id="GO:0000160">
    <property type="term" value="P:phosphorelay signal transduction system"/>
    <property type="evidence" value="ECO:0007669"/>
    <property type="project" value="InterPro"/>
</dbReference>
<gene>
    <name evidence="3" type="ORF">CO179_03175</name>
</gene>
<sequence>MKKILHIEDDSVFARMSKVRLEEDGKYAVEYLETGIYAIGAVKKQNPDLILLDLQLPDKDGFQILREIKADKETSGIPVVILTKAELDKDMEKSMELKADAYLSKSQVTFSECMVCIEDILKKR</sequence>
<dbReference type="Pfam" id="PF00072">
    <property type="entry name" value="Response_reg"/>
    <property type="match status" value="1"/>
</dbReference>
<evidence type="ECO:0000259" key="2">
    <source>
        <dbReference type="PROSITE" id="PS50110"/>
    </source>
</evidence>
<proteinExistence type="predicted"/>
<dbReference type="PROSITE" id="PS50110">
    <property type="entry name" value="RESPONSE_REGULATORY"/>
    <property type="match status" value="1"/>
</dbReference>
<dbReference type="PANTHER" id="PTHR44520:SF2">
    <property type="entry name" value="RESPONSE REGULATOR RCP1"/>
    <property type="match status" value="1"/>
</dbReference>
<dbReference type="Gene3D" id="3.40.50.2300">
    <property type="match status" value="1"/>
</dbReference>
<feature type="modified residue" description="4-aspartylphosphate" evidence="1">
    <location>
        <position position="53"/>
    </location>
</feature>
<organism evidence="3 4">
    <name type="scientific">candidate division WWE3 bacterium CG_4_9_14_3_um_filter_39_7</name>
    <dbReference type="NCBI Taxonomy" id="1975080"/>
    <lineage>
        <taxon>Bacteria</taxon>
        <taxon>Katanobacteria</taxon>
    </lineage>
</organism>
<dbReference type="AlphaFoldDB" id="A0A2M7X215"/>
<dbReference type="SUPFAM" id="SSF52172">
    <property type="entry name" value="CheY-like"/>
    <property type="match status" value="1"/>
</dbReference>
<evidence type="ECO:0000313" key="4">
    <source>
        <dbReference type="Proteomes" id="UP000231195"/>
    </source>
</evidence>